<feature type="transmembrane region" description="Helical" evidence="1">
    <location>
        <begin position="30"/>
        <end position="53"/>
    </location>
</feature>
<evidence type="ECO:0008006" key="4">
    <source>
        <dbReference type="Google" id="ProtNLM"/>
    </source>
</evidence>
<protein>
    <recommendedName>
        <fullName evidence="4">EamA domain-containing protein</fullName>
    </recommendedName>
</protein>
<gene>
    <name evidence="2" type="ORF">A3H66_02840</name>
</gene>
<feature type="transmembrane region" description="Helical" evidence="1">
    <location>
        <begin position="59"/>
        <end position="82"/>
    </location>
</feature>
<feature type="transmembrane region" description="Helical" evidence="1">
    <location>
        <begin position="117"/>
        <end position="136"/>
    </location>
</feature>
<dbReference type="Proteomes" id="UP000178783">
    <property type="component" value="Unassembled WGS sequence"/>
</dbReference>
<feature type="transmembrane region" description="Helical" evidence="1">
    <location>
        <begin position="257"/>
        <end position="276"/>
    </location>
</feature>
<keyword evidence="1" id="KW-1133">Transmembrane helix</keyword>
<evidence type="ECO:0000313" key="2">
    <source>
        <dbReference type="EMBL" id="OGF24535.1"/>
    </source>
</evidence>
<evidence type="ECO:0000256" key="1">
    <source>
        <dbReference type="SAM" id="Phobius"/>
    </source>
</evidence>
<reference evidence="2 3" key="1">
    <citation type="journal article" date="2016" name="Nat. Commun.">
        <title>Thousands of microbial genomes shed light on interconnected biogeochemical processes in an aquifer system.</title>
        <authorList>
            <person name="Anantharaman K."/>
            <person name="Brown C.T."/>
            <person name="Hug L.A."/>
            <person name="Sharon I."/>
            <person name="Castelle C.J."/>
            <person name="Probst A.J."/>
            <person name="Thomas B.C."/>
            <person name="Singh A."/>
            <person name="Wilkins M.J."/>
            <person name="Karaoz U."/>
            <person name="Brodie E.L."/>
            <person name="Williams K.H."/>
            <person name="Hubbard S.S."/>
            <person name="Banfield J.F."/>
        </authorList>
    </citation>
    <scope>NUCLEOTIDE SEQUENCE [LARGE SCALE GENOMIC DNA]</scope>
</reference>
<name>A0A1F5SCT6_9BACT</name>
<accession>A0A1F5SCT6</accession>
<feature type="transmembrane region" description="Helical" evidence="1">
    <location>
        <begin position="143"/>
        <end position="163"/>
    </location>
</feature>
<feature type="transmembrane region" description="Helical" evidence="1">
    <location>
        <begin position="94"/>
        <end position="111"/>
    </location>
</feature>
<sequence>MFGVAITFVSSFLDEIVISLSKVKLNQGQISVYSLGLINTLAATVFFLLINIVKWEFHFSLASLPTLSVRAGLEIILIALSLNATALADRSTYGFVRVVTIPLLLIVDFLIGYKISGWQLIGIGIIMLSLFLLFSYQGVKKQGVWLSLVTAVMAVATISLYKYDITHFNSVAAEQTIILAILFIFLTGLAFFKAKENPFIFLKQKIYVCQTFVNAISALLSGYAYIFAPASVILSAYRSSSVFWSVISGKFYFHEKHFLIKIICLVLLAGGIVLLAV</sequence>
<comment type="caution">
    <text evidence="2">The sequence shown here is derived from an EMBL/GenBank/DDBJ whole genome shotgun (WGS) entry which is preliminary data.</text>
</comment>
<feature type="transmembrane region" description="Helical" evidence="1">
    <location>
        <begin position="212"/>
        <end position="237"/>
    </location>
</feature>
<feature type="transmembrane region" description="Helical" evidence="1">
    <location>
        <begin position="175"/>
        <end position="192"/>
    </location>
</feature>
<dbReference type="EMBL" id="MFFW01000010">
    <property type="protein sequence ID" value="OGF24535.1"/>
    <property type="molecule type" value="Genomic_DNA"/>
</dbReference>
<dbReference type="STRING" id="1797989.A3H66_02840"/>
<evidence type="ECO:0000313" key="3">
    <source>
        <dbReference type="Proteomes" id="UP000178783"/>
    </source>
</evidence>
<dbReference type="AlphaFoldDB" id="A0A1F5SCT6"/>
<keyword evidence="1" id="KW-0812">Transmembrane</keyword>
<proteinExistence type="predicted"/>
<keyword evidence="1" id="KW-0472">Membrane</keyword>
<organism evidence="2 3">
    <name type="scientific">Candidatus Falkowbacteria bacterium RIFCSPLOWO2_02_FULL_45_21</name>
    <dbReference type="NCBI Taxonomy" id="1797989"/>
    <lineage>
        <taxon>Bacteria</taxon>
        <taxon>Candidatus Falkowiibacteriota</taxon>
    </lineage>
</organism>